<feature type="domain" description="DUF2460" evidence="1">
    <location>
        <begin position="566"/>
        <end position="757"/>
    </location>
</feature>
<evidence type="ECO:0000259" key="1">
    <source>
        <dbReference type="Pfam" id="PF09343"/>
    </source>
</evidence>
<reference evidence="4 5" key="1">
    <citation type="submission" date="2019-04" db="EMBL/GenBank/DDBJ databases">
        <title>Microbes associate with the intestines of laboratory mice.</title>
        <authorList>
            <person name="Navarre W."/>
            <person name="Wong E."/>
            <person name="Huang K.C."/>
            <person name="Tropini C."/>
            <person name="Ng K."/>
            <person name="Yu B."/>
        </authorList>
    </citation>
    <scope>NUCLEOTIDE SEQUENCE [LARGE SCALE GENOMIC DNA]</scope>
    <source>
        <strain evidence="4 5">NM83_B4-11</strain>
    </source>
</reference>
<dbReference type="Proteomes" id="UP000308038">
    <property type="component" value="Unassembled WGS sequence"/>
</dbReference>
<name>A0ABY2QD33_9SPHN</name>
<proteinExistence type="predicted"/>
<accession>A0ABY2QD33</accession>
<feature type="domain" description="Non-contractile tail sheath N-terminal" evidence="2">
    <location>
        <begin position="18"/>
        <end position="207"/>
    </location>
</feature>
<organism evidence="4 5">
    <name type="scientific">Sphingomonas olei</name>
    <dbReference type="NCBI Taxonomy" id="1886787"/>
    <lineage>
        <taxon>Bacteria</taxon>
        <taxon>Pseudomonadati</taxon>
        <taxon>Pseudomonadota</taxon>
        <taxon>Alphaproteobacteria</taxon>
        <taxon>Sphingomonadales</taxon>
        <taxon>Sphingomonadaceae</taxon>
        <taxon>Sphingomonas</taxon>
    </lineage>
</organism>
<evidence type="ECO:0000313" key="5">
    <source>
        <dbReference type="Proteomes" id="UP000308038"/>
    </source>
</evidence>
<dbReference type="InterPro" id="IPR057122">
    <property type="entry name" value="TIM-barrel_NCTSP"/>
</dbReference>
<dbReference type="InterPro" id="IPR057102">
    <property type="entry name" value="NCTSP_N"/>
</dbReference>
<gene>
    <name evidence="4" type="ORF">E5988_16335</name>
</gene>
<keyword evidence="5" id="KW-1185">Reference proteome</keyword>
<protein>
    <submittedName>
        <fullName evidence="4">TIGR02217 family protein</fullName>
    </submittedName>
</protein>
<evidence type="ECO:0000259" key="2">
    <source>
        <dbReference type="Pfam" id="PF23844"/>
    </source>
</evidence>
<dbReference type="NCBIfam" id="TIGR02217">
    <property type="entry name" value="chp_TIGR02217"/>
    <property type="match status" value="1"/>
</dbReference>
<dbReference type="Pfam" id="PF23845">
    <property type="entry name" value="TIM-barrel_NCTSP"/>
    <property type="match status" value="1"/>
</dbReference>
<comment type="caution">
    <text evidence="4">The sequence shown here is derived from an EMBL/GenBank/DDBJ whole genome shotgun (WGS) entry which is preliminary data.</text>
</comment>
<dbReference type="Pfam" id="PF09343">
    <property type="entry name" value="DUF2460"/>
    <property type="match status" value="1"/>
</dbReference>
<feature type="domain" description="Non-contractile tail sheath TIM barrel" evidence="3">
    <location>
        <begin position="212"/>
        <end position="547"/>
    </location>
</feature>
<dbReference type="Pfam" id="PF23844">
    <property type="entry name" value="NCTSP_N"/>
    <property type="match status" value="1"/>
</dbReference>
<evidence type="ECO:0000313" key="4">
    <source>
        <dbReference type="EMBL" id="THG36992.1"/>
    </source>
</evidence>
<evidence type="ECO:0000259" key="3">
    <source>
        <dbReference type="Pfam" id="PF23845"/>
    </source>
</evidence>
<dbReference type="EMBL" id="SSTI01000024">
    <property type="protein sequence ID" value="THG36992.1"/>
    <property type="molecule type" value="Genomic_DNA"/>
</dbReference>
<sequence length="760" mass="81406">MAHCLVAERRPHHAADVITRFDPTFWTINFPRPMMAAVTTTAPDALRVDCAFYRRDDLAGLIWEAEDRHDHPLLAYDTERDFRACRLSFRWRSGGVRPLDAIHGPVLTIEGRDAAGVARAWYVRLWNYAVGTPGDAVVAIDFADLTGGFDLPTDADPVWAGDVDRLFISLVAPGYDASDAMLNAPAEGWAELSAIRCEGAGSVIGIGDAVLPEHRLRIASGYDDSYHLTPARLLRNVLHLGYRGAIIHYVGMSHYFRLDADMMVTGGVNAPCAAWHRSFAQAAAALGQDVIWSLSYELFDAHCPADWKQRDADGAPALTGWEPPSTLLSPAHAGAMAYLQRIACAFVAIGVEAGLAPRFQVGEPWWWVRADGRPCLYDEAAVALFAPVAIPSVAAPLTAAQCLTLDQAGAVLAGSTAALCAAVAAAHPGCETHLLAYLPTVLDRAAPEAKRMNLPIGWASPAFDVLQLEDYDWVTAGDVASTREGVALASARLGYPAARQDYLAGFVLRPEDKAQWAPIEAAAAAARGRGVRGVHVWALPQVMRDGFVHWDAPGARHGEDGVQDFDDVLFPLALGAEAEVTPEFSTAVVTSAGGRESRNASWAGARTRYDVGPGVRSEADIAALLEFFRARIGPARGFRLRDPFDFAASEVVIGTGDGIARGFVLVKHYGEAGDAPARRITRPVQGSVRVMLDGVETQGFTVEPGGVVMLDEAPAAGVTVRASFAFDVPVRFADDRLSVTRATFLAGAAPAVPLIEVHEA</sequence>
<dbReference type="InterPro" id="IPR011740">
    <property type="entry name" value="DUF2460"/>
</dbReference>
<dbReference type="RefSeq" id="WP_136452387.1">
    <property type="nucleotide sequence ID" value="NZ_SSTI01000024.1"/>
</dbReference>